<name>A0A2W3Z4N9_9ENTE</name>
<dbReference type="STRING" id="1077675.BCR22_12930"/>
<proteinExistence type="inferred from homology"/>
<dbReference type="GO" id="GO:0016787">
    <property type="term" value="F:hydrolase activity"/>
    <property type="evidence" value="ECO:0007669"/>
    <property type="project" value="UniProtKB-KW"/>
</dbReference>
<comment type="similarity">
    <text evidence="1">Belongs to the peptidase C59 family.</text>
</comment>
<comment type="caution">
    <text evidence="4">The sequence shown here is derived from an EMBL/GenBank/DDBJ whole genome shotgun (WGS) entry which is preliminary data.</text>
</comment>
<dbReference type="SUPFAM" id="SSF56235">
    <property type="entry name" value="N-terminal nucleophile aminohydrolases (Ntn hydrolases)"/>
    <property type="match status" value="1"/>
</dbReference>
<dbReference type="Pfam" id="PF02275">
    <property type="entry name" value="CBAH"/>
    <property type="match status" value="1"/>
</dbReference>
<evidence type="ECO:0000313" key="4">
    <source>
        <dbReference type="EMBL" id="PZL74891.1"/>
    </source>
</evidence>
<evidence type="ECO:0000256" key="2">
    <source>
        <dbReference type="ARBA" id="ARBA00022801"/>
    </source>
</evidence>
<accession>A0A2W3Z4N9</accession>
<dbReference type="InterPro" id="IPR052193">
    <property type="entry name" value="Peptidase_C59"/>
</dbReference>
<dbReference type="InterPro" id="IPR029055">
    <property type="entry name" value="Ntn_hydrolases_N"/>
</dbReference>
<protein>
    <submittedName>
        <fullName evidence="4">Linear amide C-N hydrolase</fullName>
    </submittedName>
</protein>
<dbReference type="PANTHER" id="PTHR35527:SF2">
    <property type="entry name" value="HYDROLASE"/>
    <property type="match status" value="1"/>
</dbReference>
<dbReference type="AlphaFoldDB" id="A0A2W3Z4N9"/>
<keyword evidence="2 4" id="KW-0378">Hydrolase</keyword>
<organism evidence="4 5">
    <name type="scientific">Enterococcus plantarum</name>
    <dbReference type="NCBI Taxonomy" id="1077675"/>
    <lineage>
        <taxon>Bacteria</taxon>
        <taxon>Bacillati</taxon>
        <taxon>Bacillota</taxon>
        <taxon>Bacilli</taxon>
        <taxon>Lactobacillales</taxon>
        <taxon>Enterococcaceae</taxon>
        <taxon>Enterococcus</taxon>
    </lineage>
</organism>
<dbReference type="InterPro" id="IPR029132">
    <property type="entry name" value="CBAH/NAAA_C"/>
</dbReference>
<evidence type="ECO:0000313" key="5">
    <source>
        <dbReference type="Proteomes" id="UP000249828"/>
    </source>
</evidence>
<dbReference type="PANTHER" id="PTHR35527">
    <property type="entry name" value="CHOLOYLGLYCINE HYDROLASE"/>
    <property type="match status" value="1"/>
</dbReference>
<feature type="domain" description="Choloylglycine hydrolase/NAAA C-terminal" evidence="3">
    <location>
        <begin position="2"/>
        <end position="318"/>
    </location>
</feature>
<keyword evidence="5" id="KW-1185">Reference proteome</keyword>
<dbReference type="Gene3D" id="3.60.60.10">
    <property type="entry name" value="Penicillin V Acylase, Chain A"/>
    <property type="match status" value="1"/>
</dbReference>
<dbReference type="EMBL" id="PIEU01000051">
    <property type="protein sequence ID" value="PZL74891.1"/>
    <property type="molecule type" value="Genomic_DNA"/>
</dbReference>
<evidence type="ECO:0000259" key="3">
    <source>
        <dbReference type="Pfam" id="PF02275"/>
    </source>
</evidence>
<sequence length="338" mass="38327">MCTNIKLIAKNKDIFFGRTMDLNMSMFGEDIGIDLDVKLVSIPKGVTVKSQLQPWKSKYAVLGVSTKDTTILYDGINEHGLAGDCQVLVETTRSKTAEIEAQGKTPMIGEEFVTYVLTNFKSVKELRETYTKFMLTDQFYEYQGAKLQFPLHYAFIDETGDGVVLEPVLAGGFKMYDYVGVMTNSPEYNYHTVNIRNYIGLENTGVSEKKVDKDLTLQPIENGTGYGLFGIPGDYTSPSRFVRSFYYKNMVDTFDTEKGINTLYAIFRPLIIPRGLEHAKKEEKITDYTRYWSGYDVTNRTVYVQTGEGLAITSKTMDATLTEITYNDIQLDNHIYIV</sequence>
<reference evidence="4 5" key="1">
    <citation type="submission" date="2017-11" db="EMBL/GenBank/DDBJ databases">
        <title>Draft genome sequence of Enterococcus plantarum TRW2 strain isolated from lettuce.</title>
        <authorList>
            <person name="Kim E.B."/>
            <person name="Marco M.L."/>
            <person name="Williams T.R."/>
            <person name="You I.H."/>
        </authorList>
    </citation>
    <scope>NUCLEOTIDE SEQUENCE [LARGE SCALE GENOMIC DNA]</scope>
    <source>
        <strain evidence="4 5">TRW2</strain>
    </source>
</reference>
<gene>
    <name evidence="4" type="ORF">CI088_06405</name>
</gene>
<evidence type="ECO:0000256" key="1">
    <source>
        <dbReference type="ARBA" id="ARBA00006625"/>
    </source>
</evidence>
<dbReference type="Proteomes" id="UP000249828">
    <property type="component" value="Unassembled WGS sequence"/>
</dbReference>